<evidence type="ECO:0000313" key="1">
    <source>
        <dbReference type="EMBL" id="MBC2603264.1"/>
    </source>
</evidence>
<dbReference type="Proteomes" id="UP000525652">
    <property type="component" value="Unassembled WGS sequence"/>
</dbReference>
<accession>A0A7X1B0L2</accession>
<comment type="caution">
    <text evidence="1">The sequence shown here is derived from an EMBL/GenBank/DDBJ whole genome shotgun (WGS) entry which is preliminary data.</text>
</comment>
<protein>
    <submittedName>
        <fullName evidence="1">Uncharacterized protein</fullName>
    </submittedName>
</protein>
<dbReference type="AlphaFoldDB" id="A0A7X1B0L2"/>
<name>A0A7X1B0L2_9BACT</name>
<sequence length="145" mass="17186">MIRIFSIIFFLFWNFSFGANSCEEPYLVKFDKNNLNEIVGDSKFRESLLKMQTVSIISLDISDLEAIFSVIQNNEFGEIFCLKEYDHNLVKIRTELSPSNGREMFMLRSEFKHWIILDETLRDWYLIRRQGSEKGEATKGPRDRK</sequence>
<dbReference type="RefSeq" id="WP_185693897.1">
    <property type="nucleotide sequence ID" value="NZ_JACHVA010000125.1"/>
</dbReference>
<proteinExistence type="predicted"/>
<dbReference type="EMBL" id="JACHVA010000125">
    <property type="protein sequence ID" value="MBC2603264.1"/>
    <property type="molecule type" value="Genomic_DNA"/>
</dbReference>
<keyword evidence="2" id="KW-1185">Reference proteome</keyword>
<evidence type="ECO:0000313" key="2">
    <source>
        <dbReference type="Proteomes" id="UP000525652"/>
    </source>
</evidence>
<reference evidence="1 2" key="1">
    <citation type="submission" date="2020-07" db="EMBL/GenBank/DDBJ databases">
        <authorList>
            <person name="Feng X."/>
        </authorList>
    </citation>
    <scope>NUCLEOTIDE SEQUENCE [LARGE SCALE GENOMIC DNA]</scope>
    <source>
        <strain evidence="1 2">JCM14086</strain>
    </source>
</reference>
<organism evidence="1 2">
    <name type="scientific">Puniceicoccus vermicola</name>
    <dbReference type="NCBI Taxonomy" id="388746"/>
    <lineage>
        <taxon>Bacteria</taxon>
        <taxon>Pseudomonadati</taxon>
        <taxon>Verrucomicrobiota</taxon>
        <taxon>Opitutia</taxon>
        <taxon>Puniceicoccales</taxon>
        <taxon>Puniceicoccaceae</taxon>
        <taxon>Puniceicoccus</taxon>
    </lineage>
</organism>
<gene>
    <name evidence="1" type="ORF">H5P30_15895</name>
</gene>